<dbReference type="InterPro" id="IPR004013">
    <property type="entry name" value="PHP_dom"/>
</dbReference>
<dbReference type="HOGENOM" id="CLU_054611_2_1_9"/>
<name>B7GGQ0_ANOFW</name>
<dbReference type="EMBL" id="CP000922">
    <property type="protein sequence ID" value="ACJ32852.1"/>
    <property type="molecule type" value="Genomic_DNA"/>
</dbReference>
<dbReference type="NCBIfam" id="TIGR01856">
    <property type="entry name" value="hisJ_fam"/>
    <property type="match status" value="1"/>
</dbReference>
<protein>
    <recommendedName>
        <fullName evidence="3 8">Histidinol-phosphatase</fullName>
        <shortName evidence="8">HolPase</shortName>
        <ecNumber evidence="3 8">3.1.3.15</ecNumber>
    </recommendedName>
</protein>
<evidence type="ECO:0000256" key="6">
    <source>
        <dbReference type="ARBA" id="ARBA00023102"/>
    </source>
</evidence>
<dbReference type="CDD" id="cd12110">
    <property type="entry name" value="PHP_HisPPase_Hisj_like"/>
    <property type="match status" value="1"/>
</dbReference>
<sequence>MSNFAPKGVTNVRDGHIHTPFCPHGSDDALHEYIERAISLGYTDISFTEHAPLPKGFIDPTPYQDSAMKEEQLASYVSILQSLKKQYERHIRIRIGLEVDFILGYEQKTKEFLNEIGPQLDDSILSVHFLHVNDRYMCIDYSEDMFGDIVTSFGSIERVYDAYYRTVLASVVADLGVHKPKRIGHITLVRKFHRAYPCEYDATNIIAHILDEMKNRQLELDYNGAGTVKPLCLEPYPPHWVVKEAVKRGIPLVYGSDAHSAFNLHQGVEHMLI</sequence>
<keyword evidence="6 8" id="KW-0368">Histidine biosynthesis</keyword>
<dbReference type="GO" id="GO:0005737">
    <property type="term" value="C:cytoplasm"/>
    <property type="evidence" value="ECO:0007669"/>
    <property type="project" value="TreeGrafter"/>
</dbReference>
<accession>B7GGQ0</accession>
<organism evidence="10 11">
    <name type="scientific">Anoxybacillus flavithermus (strain DSM 21510 / WK1)</name>
    <dbReference type="NCBI Taxonomy" id="491915"/>
    <lineage>
        <taxon>Bacteria</taxon>
        <taxon>Bacillati</taxon>
        <taxon>Bacillota</taxon>
        <taxon>Bacilli</taxon>
        <taxon>Bacillales</taxon>
        <taxon>Anoxybacillaceae</taxon>
        <taxon>Anoxybacillus</taxon>
    </lineage>
</organism>
<evidence type="ECO:0000256" key="1">
    <source>
        <dbReference type="ARBA" id="ARBA00004970"/>
    </source>
</evidence>
<proteinExistence type="inferred from homology"/>
<feature type="domain" description="PHP" evidence="9">
    <location>
        <begin position="14"/>
        <end position="222"/>
    </location>
</feature>
<reference evidence="10 11" key="1">
    <citation type="journal article" date="2008" name="Genome Biol.">
        <title>Encapsulated in silica: genome, proteome and physiology of the thermophilic bacterium Anoxybacillus flavithermus WK1.</title>
        <authorList>
            <person name="Saw J.H."/>
            <person name="Mountain B.W."/>
            <person name="Feng L."/>
            <person name="Omelchenko M.V."/>
            <person name="Hou S."/>
            <person name="Saito J.A."/>
            <person name="Stott M.B."/>
            <person name="Li D."/>
            <person name="Zhao G."/>
            <person name="Wu J."/>
            <person name="Galperin M.Y."/>
            <person name="Koonin E.V."/>
            <person name="Makarova K.S."/>
            <person name="Wolf Y.I."/>
            <person name="Rigden D.J."/>
            <person name="Dunfield P.F."/>
            <person name="Wang L."/>
            <person name="Alam M."/>
        </authorList>
    </citation>
    <scope>NUCLEOTIDE SEQUENCE [LARGE SCALE GENOMIC DNA]</scope>
    <source>
        <strain evidence="11">DSM 21510 / WK1</strain>
    </source>
</reference>
<dbReference type="EC" id="3.1.3.15" evidence="3 8"/>
<evidence type="ECO:0000256" key="3">
    <source>
        <dbReference type="ARBA" id="ARBA00013085"/>
    </source>
</evidence>
<dbReference type="Pfam" id="PF02811">
    <property type="entry name" value="PHP"/>
    <property type="match status" value="1"/>
</dbReference>
<evidence type="ECO:0000256" key="8">
    <source>
        <dbReference type="RuleBase" id="RU366003"/>
    </source>
</evidence>
<comment type="catalytic activity">
    <reaction evidence="7 8">
        <text>L-histidinol phosphate + H2O = L-histidinol + phosphate</text>
        <dbReference type="Rhea" id="RHEA:14465"/>
        <dbReference type="ChEBI" id="CHEBI:15377"/>
        <dbReference type="ChEBI" id="CHEBI:43474"/>
        <dbReference type="ChEBI" id="CHEBI:57699"/>
        <dbReference type="ChEBI" id="CHEBI:57980"/>
        <dbReference type="EC" id="3.1.3.15"/>
    </reaction>
</comment>
<dbReference type="PANTHER" id="PTHR21039:SF0">
    <property type="entry name" value="HISTIDINOL-PHOSPHATASE"/>
    <property type="match status" value="1"/>
</dbReference>
<dbReference type="eggNOG" id="COG1387">
    <property type="taxonomic scope" value="Bacteria"/>
</dbReference>
<evidence type="ECO:0000256" key="4">
    <source>
        <dbReference type="ARBA" id="ARBA00022605"/>
    </source>
</evidence>
<dbReference type="NCBIfam" id="NF005996">
    <property type="entry name" value="PRK08123.1"/>
    <property type="match status" value="1"/>
</dbReference>
<evidence type="ECO:0000313" key="11">
    <source>
        <dbReference type="Proteomes" id="UP000000742"/>
    </source>
</evidence>
<dbReference type="UniPathway" id="UPA00031">
    <property type="reaction ID" value="UER00013"/>
</dbReference>
<dbReference type="GO" id="GO:0000105">
    <property type="term" value="P:L-histidine biosynthetic process"/>
    <property type="evidence" value="ECO:0007669"/>
    <property type="project" value="UniProtKB-UniRule"/>
</dbReference>
<dbReference type="Gene3D" id="3.20.20.140">
    <property type="entry name" value="Metal-dependent hydrolases"/>
    <property type="match status" value="1"/>
</dbReference>
<dbReference type="AlphaFoldDB" id="B7GGQ0"/>
<evidence type="ECO:0000256" key="7">
    <source>
        <dbReference type="ARBA" id="ARBA00049158"/>
    </source>
</evidence>
<evidence type="ECO:0000259" key="9">
    <source>
        <dbReference type="Pfam" id="PF02811"/>
    </source>
</evidence>
<comment type="pathway">
    <text evidence="1 8">Amino-acid biosynthesis; L-histidine biosynthesis; L-histidine from 5-phospho-alpha-D-ribose 1-diphosphate: step 8/9.</text>
</comment>
<dbReference type="GO" id="GO:0004401">
    <property type="term" value="F:histidinol-phosphatase activity"/>
    <property type="evidence" value="ECO:0007669"/>
    <property type="project" value="UniProtKB-UniRule"/>
</dbReference>
<dbReference type="InterPro" id="IPR010140">
    <property type="entry name" value="Histidinol_P_phosphatase_HisJ"/>
</dbReference>
<dbReference type="STRING" id="491915.Aflv_0468"/>
<evidence type="ECO:0000256" key="2">
    <source>
        <dbReference type="ARBA" id="ARBA00009152"/>
    </source>
</evidence>
<dbReference type="InterPro" id="IPR016195">
    <property type="entry name" value="Pol/histidinol_Pase-like"/>
</dbReference>
<dbReference type="SUPFAM" id="SSF89550">
    <property type="entry name" value="PHP domain-like"/>
    <property type="match status" value="1"/>
</dbReference>
<dbReference type="KEGG" id="afl:Aflv_0468"/>
<dbReference type="Proteomes" id="UP000000742">
    <property type="component" value="Chromosome"/>
</dbReference>
<keyword evidence="5 8" id="KW-0378">Hydrolase</keyword>
<comment type="similarity">
    <text evidence="2 8">Belongs to the PHP hydrolase family. HisK subfamily.</text>
</comment>
<evidence type="ECO:0000256" key="5">
    <source>
        <dbReference type="ARBA" id="ARBA00022801"/>
    </source>
</evidence>
<evidence type="ECO:0000313" key="10">
    <source>
        <dbReference type="EMBL" id="ACJ32852.1"/>
    </source>
</evidence>
<dbReference type="PANTHER" id="PTHR21039">
    <property type="entry name" value="HISTIDINOL PHOSPHATASE-RELATED"/>
    <property type="match status" value="1"/>
</dbReference>
<keyword evidence="4 8" id="KW-0028">Amino-acid biosynthesis</keyword>
<gene>
    <name evidence="10" type="primary">hisJ</name>
    <name evidence="10" type="ordered locus">Aflv_0468</name>
</gene>